<proteinExistence type="predicted"/>
<dbReference type="Pfam" id="PF13966">
    <property type="entry name" value="zf-RVT"/>
    <property type="match status" value="1"/>
</dbReference>
<sequence length="1037" mass="119934">MFGVSLKEFGLGALMGEFSSLEAQMKQNPLLRPDTHHLQNRKKKGKSVVNGQTRHAYGFRPSKPKPKYAWSVKQNQNNNAKIKVTGEEFTMKLKNHFFALHDDNLVVPSKVTGASSSDVFNDGEPAKLIPTSLDTDSEVEDLRNEYDVLKTSKGASTPSDEFPNDSLTGSSSMTSSMCEFKYYVEHIKVLDISSLGLQFTWNQKPKAKANLGYYFKVRMTLKGKKTWWLRLRVGVYDSWKLQGDVEELWDELAKLGASMKMISDHSPGVLKIPSIITTKPRPFKFYNVLAHKVGFLEIVANQWSTQEEVVYLTAFNEAKVDEDRFLKQKAKVDWFEVGDSNFAYFHKRIKGRNQCSHIEVIRTADNVDLTGPCVPNCFVENYKEFLGTDDPCIELDYTDLFMKHVFDMSCAHMSRPVTNEEAKKAMFDIGDDKSPGPDDGIKEVVSENQSAFISGRRISDNILITQKLLRNYHRNSGPPRCAFKVDIQKAYDIVDWRFLGCILKGSEGFIKEILYLLIYLYSAKLIMDALDEFKMVSGLVPSLSKSTAFFYGVSNHVKASILNIMPFHEEELPVKYLGVPLISSRLLNKDCKILVEKVQNRIGDWKNKSLSFAGRLQLYQSVISSMHVYWASVLVIPLSIIHDIEQIMHGFLWCNGDLKKRRAKVAWDDICLPKHEGGLGLYSLEVFNLALMTMHLWNIASNRNSLWVRWIHMYKLRGRNIWEVHPRGDMSWGWRKILQLHEYVKPFFWTEVGNGLKTSLWYDRWCSLGPLIRLISLRDIYREEYSLNSCVVDLVMNGVWNWPQSWLAKALDIRSIAAPNLTEHQDCLQWCDANGTKSKFLVKCAWEALRPKGMEVSWYNIVWFAHSIQRHLFCLWLIMRWSLKTQDNLRAWDVCPNVDLSMLRCPFCDTQRDSHEHLFFKCAYSGKVWDYVRVLTDLDNVSPILMDIVATLQAMGKARTTRSIFGRLVLAATTYFIWNERNNRLFNKINRRPEDIHDMIMVMVRLKILTFKFKNTSNVKRLLHRWKMPNSFRLYGN</sequence>
<accession>A0A6L2NF05</accession>
<reference evidence="3" key="1">
    <citation type="journal article" date="2019" name="Sci. Rep.">
        <title>Draft genome of Tanacetum cinerariifolium, the natural source of mosquito coil.</title>
        <authorList>
            <person name="Yamashiro T."/>
            <person name="Shiraishi A."/>
            <person name="Satake H."/>
            <person name="Nakayama K."/>
        </authorList>
    </citation>
    <scope>NUCLEOTIDE SEQUENCE</scope>
</reference>
<dbReference type="EMBL" id="BKCJ010008980">
    <property type="protein sequence ID" value="GEU84838.1"/>
    <property type="molecule type" value="Genomic_DNA"/>
</dbReference>
<gene>
    <name evidence="3" type="ORF">Tci_056816</name>
</gene>
<evidence type="ECO:0000256" key="1">
    <source>
        <dbReference type="SAM" id="MobiDB-lite"/>
    </source>
</evidence>
<dbReference type="PANTHER" id="PTHR33116:SF84">
    <property type="entry name" value="RNA-DIRECTED DNA POLYMERASE"/>
    <property type="match status" value="1"/>
</dbReference>
<evidence type="ECO:0000259" key="2">
    <source>
        <dbReference type="Pfam" id="PF13966"/>
    </source>
</evidence>
<dbReference type="PANTHER" id="PTHR33116">
    <property type="entry name" value="REVERSE TRANSCRIPTASE ZINC-BINDING DOMAIN-CONTAINING PROTEIN-RELATED-RELATED"/>
    <property type="match status" value="1"/>
</dbReference>
<comment type="caution">
    <text evidence="3">The sequence shown here is derived from an EMBL/GenBank/DDBJ whole genome shotgun (WGS) entry which is preliminary data.</text>
</comment>
<feature type="region of interest" description="Disordered" evidence="1">
    <location>
        <begin position="150"/>
        <end position="169"/>
    </location>
</feature>
<feature type="domain" description="Reverse transcriptase zinc-binding" evidence="2">
    <location>
        <begin position="840"/>
        <end position="929"/>
    </location>
</feature>
<protein>
    <recommendedName>
        <fullName evidence="2">Reverse transcriptase zinc-binding domain-containing protein</fullName>
    </recommendedName>
</protein>
<feature type="region of interest" description="Disordered" evidence="1">
    <location>
        <begin position="31"/>
        <end position="68"/>
    </location>
</feature>
<dbReference type="InterPro" id="IPR026960">
    <property type="entry name" value="RVT-Znf"/>
</dbReference>
<organism evidence="3">
    <name type="scientific">Tanacetum cinerariifolium</name>
    <name type="common">Dalmatian daisy</name>
    <name type="synonym">Chrysanthemum cinerariifolium</name>
    <dbReference type="NCBI Taxonomy" id="118510"/>
    <lineage>
        <taxon>Eukaryota</taxon>
        <taxon>Viridiplantae</taxon>
        <taxon>Streptophyta</taxon>
        <taxon>Embryophyta</taxon>
        <taxon>Tracheophyta</taxon>
        <taxon>Spermatophyta</taxon>
        <taxon>Magnoliopsida</taxon>
        <taxon>eudicotyledons</taxon>
        <taxon>Gunneridae</taxon>
        <taxon>Pentapetalae</taxon>
        <taxon>asterids</taxon>
        <taxon>campanulids</taxon>
        <taxon>Asterales</taxon>
        <taxon>Asteraceae</taxon>
        <taxon>Asteroideae</taxon>
        <taxon>Anthemideae</taxon>
        <taxon>Anthemidinae</taxon>
        <taxon>Tanacetum</taxon>
    </lineage>
</organism>
<name>A0A6L2NF05_TANCI</name>
<evidence type="ECO:0000313" key="3">
    <source>
        <dbReference type="EMBL" id="GEU84838.1"/>
    </source>
</evidence>
<dbReference type="AlphaFoldDB" id="A0A6L2NF05"/>